<dbReference type="SUPFAM" id="SSF56672">
    <property type="entry name" value="DNA/RNA polymerases"/>
    <property type="match status" value="1"/>
</dbReference>
<feature type="domain" description="Reverse transcriptase" evidence="1">
    <location>
        <begin position="2"/>
        <end position="72"/>
    </location>
</feature>
<reference evidence="2" key="1">
    <citation type="journal article" date="2003" name="Science">
        <title>In-depth view of structure, activity, and evolution of rice chromosome 10.</title>
        <authorList>
            <consortium name="Rice Chromosome 10 Sequencing Consortium"/>
        </authorList>
    </citation>
    <scope>NUCLEOTIDE SEQUENCE [LARGE SCALE GENOMIC DNA]</scope>
</reference>
<accession>Q7XEZ2</accession>
<dbReference type="Gene3D" id="3.30.70.270">
    <property type="match status" value="1"/>
</dbReference>
<evidence type="ECO:0000313" key="2">
    <source>
        <dbReference type="EMBL" id="AAP53567.1"/>
    </source>
</evidence>
<dbReference type="InterPro" id="IPR053134">
    <property type="entry name" value="RNA-dir_DNA_polymerase"/>
</dbReference>
<dbReference type="AlphaFoldDB" id="Q7XEZ2"/>
<reference evidence="2" key="2">
    <citation type="submission" date="2003-05" db="EMBL/GenBank/DDBJ databases">
        <authorList>
            <person name="Buell C.R."/>
            <person name="Wing R.A."/>
            <person name="McCombie W.R."/>
            <person name="Messing J."/>
            <person name="Yuan Q."/>
            <person name="Ouyang S."/>
        </authorList>
    </citation>
    <scope>NUCLEOTIDE SEQUENCE</scope>
</reference>
<dbReference type="EMBL" id="DP000086">
    <property type="protein sequence ID" value="AAP53567.1"/>
    <property type="molecule type" value="Genomic_DNA"/>
</dbReference>
<dbReference type="InterPro" id="IPR043502">
    <property type="entry name" value="DNA/RNA_pol_sf"/>
</dbReference>
<evidence type="ECO:0000259" key="1">
    <source>
        <dbReference type="Pfam" id="PF00078"/>
    </source>
</evidence>
<dbReference type="Pfam" id="PF00078">
    <property type="entry name" value="RVT_1"/>
    <property type="match status" value="2"/>
</dbReference>
<sequence length="192" mass="21589">MVRKANGKWRMCVDFTDLNKACPKDHFPLPRIDQLVDSTAGCELLSFLDAYSGYHQISMAKEDEEKTAFITPFGRTVQGALSDQLGNNVEAYVDDIVVKTKTNDSLIDDLRETFDNHRRYRLMLNPEKCTFGVPSGKLLGFLVSGRGIEANPEKIKAIENMNSLGSRVDFYTYSFLKKHIKGGPGLLLISIY</sequence>
<dbReference type="PANTHER" id="PTHR24559:SF444">
    <property type="entry name" value="REVERSE TRANSCRIPTASE DOMAIN-CONTAINING PROTEIN"/>
    <property type="match status" value="1"/>
</dbReference>
<organism evidence="2">
    <name type="scientific">Oryza sativa subsp. japonica</name>
    <name type="common">Rice</name>
    <dbReference type="NCBI Taxonomy" id="39947"/>
    <lineage>
        <taxon>Eukaryota</taxon>
        <taxon>Viridiplantae</taxon>
        <taxon>Streptophyta</taxon>
        <taxon>Embryophyta</taxon>
        <taxon>Tracheophyta</taxon>
        <taxon>Spermatophyta</taxon>
        <taxon>Magnoliopsida</taxon>
        <taxon>Liliopsida</taxon>
        <taxon>Poales</taxon>
        <taxon>Poaceae</taxon>
        <taxon>BOP clade</taxon>
        <taxon>Oryzoideae</taxon>
        <taxon>Oryzeae</taxon>
        <taxon>Oryzinae</taxon>
        <taxon>Oryza</taxon>
        <taxon>Oryza sativa</taxon>
    </lineage>
</organism>
<dbReference type="InterPro" id="IPR000477">
    <property type="entry name" value="RT_dom"/>
</dbReference>
<gene>
    <name evidence="2" type="ordered locus">LOC_Os10g25270</name>
</gene>
<dbReference type="InterPro" id="IPR043128">
    <property type="entry name" value="Rev_trsase/Diguanyl_cyclase"/>
</dbReference>
<name>Q7XEZ2_ORYSJ</name>
<reference evidence="2" key="3">
    <citation type="submission" date="2006-07" db="EMBL/GenBank/DDBJ databases">
        <authorList>
            <person name="Buell R."/>
        </authorList>
    </citation>
    <scope>NUCLEOTIDE SEQUENCE</scope>
</reference>
<dbReference type="CDD" id="cd01647">
    <property type="entry name" value="RT_LTR"/>
    <property type="match status" value="1"/>
</dbReference>
<feature type="domain" description="Reverse transcriptase" evidence="1">
    <location>
        <begin position="80"/>
        <end position="141"/>
    </location>
</feature>
<dbReference type="PANTHER" id="PTHR24559">
    <property type="entry name" value="TRANSPOSON TY3-I GAG-POL POLYPROTEIN"/>
    <property type="match status" value="1"/>
</dbReference>
<protein>
    <submittedName>
        <fullName evidence="2">Retrotransposon protein, putative, unclassified</fullName>
    </submittedName>
</protein>
<proteinExistence type="predicted"/>